<dbReference type="GO" id="GO:0005773">
    <property type="term" value="C:vacuole"/>
    <property type="evidence" value="ECO:0007669"/>
    <property type="project" value="TreeGrafter"/>
</dbReference>
<dbReference type="GO" id="GO:0034722">
    <property type="term" value="F:gamma-glutamyl-peptidase activity"/>
    <property type="evidence" value="ECO:0007669"/>
    <property type="project" value="TreeGrafter"/>
</dbReference>
<evidence type="ECO:0000256" key="1">
    <source>
        <dbReference type="PIRSR" id="PIRSR615527-1"/>
    </source>
</evidence>
<feature type="active site" description="Proton donor" evidence="1">
    <location>
        <position position="51"/>
    </location>
</feature>
<dbReference type="PANTHER" id="PTHR11315">
    <property type="entry name" value="PROTEASE FAMILY C26 GAMMA-GLUTAMYL HYDROLASE"/>
    <property type="match status" value="1"/>
</dbReference>
<dbReference type="PANTHER" id="PTHR11315:SF0">
    <property type="entry name" value="FOLATE GAMMA-GLUTAMYL HYDROLASE"/>
    <property type="match status" value="1"/>
</dbReference>
<dbReference type="EMBL" id="GEBQ01008597">
    <property type="protein sequence ID" value="JAT31380.1"/>
    <property type="molecule type" value="Transcribed_RNA"/>
</dbReference>
<dbReference type="PROSITE" id="PS51275">
    <property type="entry name" value="PEPTIDASE_C26_GGH"/>
    <property type="match status" value="1"/>
</dbReference>
<name>A0A1B6M624_9HEMI</name>
<dbReference type="GO" id="GO:0046900">
    <property type="term" value="P:tetrahydrofolylpolyglutamate metabolic process"/>
    <property type="evidence" value="ECO:0007669"/>
    <property type="project" value="TreeGrafter"/>
</dbReference>
<reference evidence="3" key="1">
    <citation type="submission" date="2015-11" db="EMBL/GenBank/DDBJ databases">
        <title>De novo transcriptome assembly of four potential Pierce s Disease insect vectors from Arizona vineyards.</title>
        <authorList>
            <person name="Tassone E.E."/>
        </authorList>
    </citation>
    <scope>NUCLEOTIDE SEQUENCE</scope>
</reference>
<dbReference type="Gene3D" id="3.40.50.880">
    <property type="match status" value="1"/>
</dbReference>
<gene>
    <name evidence="3" type="ORF">g.50940</name>
</gene>
<evidence type="ECO:0000256" key="2">
    <source>
        <dbReference type="PROSITE-ProRule" id="PRU00607"/>
    </source>
</evidence>
<dbReference type="InterPro" id="IPR015527">
    <property type="entry name" value="Pept_C26_g-glut_hydrolase"/>
</dbReference>
<accession>A0A1B6M624</accession>
<dbReference type="AlphaFoldDB" id="A0A1B6M624"/>
<protein>
    <recommendedName>
        <fullName evidence="4">Folate gamma-glutamyl hydrolase</fullName>
    </recommendedName>
</protein>
<dbReference type="InterPro" id="IPR029062">
    <property type="entry name" value="Class_I_gatase-like"/>
</dbReference>
<sequence length="123" mass="14703">MCRRCVTEVLLKRFYLDRDWKVLSTNVDLNGKRFISSIESAKYPIVGLQFHPEKNAFEWNPSQDISHSRKAVVSARYFFDWLVNEASKNNHSFIHKMAEKSQLIYNYDASFLNGFYEQIYFFR</sequence>
<proteinExistence type="predicted"/>
<evidence type="ECO:0008006" key="4">
    <source>
        <dbReference type="Google" id="ProtNLM"/>
    </source>
</evidence>
<organism evidence="3">
    <name type="scientific">Graphocephala atropunctata</name>
    <dbReference type="NCBI Taxonomy" id="36148"/>
    <lineage>
        <taxon>Eukaryota</taxon>
        <taxon>Metazoa</taxon>
        <taxon>Ecdysozoa</taxon>
        <taxon>Arthropoda</taxon>
        <taxon>Hexapoda</taxon>
        <taxon>Insecta</taxon>
        <taxon>Pterygota</taxon>
        <taxon>Neoptera</taxon>
        <taxon>Paraneoptera</taxon>
        <taxon>Hemiptera</taxon>
        <taxon>Auchenorrhyncha</taxon>
        <taxon>Membracoidea</taxon>
        <taxon>Cicadellidae</taxon>
        <taxon>Cicadellinae</taxon>
        <taxon>Cicadellini</taxon>
        <taxon>Graphocephala</taxon>
    </lineage>
</organism>
<comment type="caution">
    <text evidence="2">Lacks conserved residue(s) required for the propagation of feature annotation.</text>
</comment>
<evidence type="ECO:0000313" key="3">
    <source>
        <dbReference type="EMBL" id="JAT31380.1"/>
    </source>
</evidence>
<dbReference type="SUPFAM" id="SSF52317">
    <property type="entry name" value="Class I glutamine amidotransferase-like"/>
    <property type="match status" value="1"/>
</dbReference>